<reference evidence="1 2" key="1">
    <citation type="journal article" date="2024" name="IMA Fungus">
        <title>IMA Genome - F19 : A genome assembly and annotation guide to empower mycologists, including annotated draft genome sequences of Ceratocystis pirilliformis, Diaporthe australafricana, Fusarium ophioides, Paecilomyces lecythidis, and Sporothrix stenoceras.</title>
        <authorList>
            <person name="Aylward J."/>
            <person name="Wilson A.M."/>
            <person name="Visagie C.M."/>
            <person name="Spraker J."/>
            <person name="Barnes I."/>
            <person name="Buitendag C."/>
            <person name="Ceriani C."/>
            <person name="Del Mar Angel L."/>
            <person name="du Plessis D."/>
            <person name="Fuchs T."/>
            <person name="Gasser K."/>
            <person name="Kramer D."/>
            <person name="Li W."/>
            <person name="Munsamy K."/>
            <person name="Piso A."/>
            <person name="Price J.L."/>
            <person name="Sonnekus B."/>
            <person name="Thomas C."/>
            <person name="van der Nest A."/>
            <person name="van Dijk A."/>
            <person name="van Heerden A."/>
            <person name="van Vuuren N."/>
            <person name="Yilmaz N."/>
            <person name="Duong T.A."/>
            <person name="van der Merwe N.A."/>
            <person name="Wingfield M.J."/>
            <person name="Wingfield B.D."/>
        </authorList>
    </citation>
    <scope>NUCLEOTIDE SEQUENCE [LARGE SCALE GENOMIC DNA]</scope>
    <source>
        <strain evidence="1 2">CMW 5346</strain>
    </source>
</reference>
<name>A0ABR3Z8Z5_9PEZI</name>
<dbReference type="EMBL" id="JAWCUI010000023">
    <property type="protein sequence ID" value="KAL1896293.1"/>
    <property type="molecule type" value="Genomic_DNA"/>
</dbReference>
<comment type="caution">
    <text evidence="1">The sequence shown here is derived from an EMBL/GenBank/DDBJ whole genome shotgun (WGS) entry which is preliminary data.</text>
</comment>
<gene>
    <name evidence="1" type="ORF">Sste5346_004676</name>
</gene>
<dbReference type="Proteomes" id="UP001583186">
    <property type="component" value="Unassembled WGS sequence"/>
</dbReference>
<evidence type="ECO:0000313" key="2">
    <source>
        <dbReference type="Proteomes" id="UP001583186"/>
    </source>
</evidence>
<sequence>METETDDRPVHKCSSHRHIRECFTAEMDRYMADREMRFLSGDLSPTTLTIEEDPFQCLRRIGTVTEAEPHDPRIRTMVEHFMTARMSIPLGMDRDGLPTFYPATPSTSESLDAIEAARFAMAHNALASRRAERSRIAVQKVVTLAFATMVYVKAVQRLHDLDGGRLGESRLGRPSVDGLISAYDTEKRVLLLARHLISTHQKDKQRAATIAGAVAERLRRCRDVLTDDVREQAAVNEDDLTAAAIASHAKCLHVAMARECLQNLRAEREAVEGAENTERATGPAAALLVELRAASPRVSPRASPSHSTRQKSLVLQSSQQQQQQAYAAAKADAVVKYTAAERALQAMKTECRAQGRRVPNIHFHIYPVRDRGRDTISFHVDQRMYVTVQREPTKKR</sequence>
<organism evidence="1 2">
    <name type="scientific">Sporothrix stenoceras</name>
    <dbReference type="NCBI Taxonomy" id="5173"/>
    <lineage>
        <taxon>Eukaryota</taxon>
        <taxon>Fungi</taxon>
        <taxon>Dikarya</taxon>
        <taxon>Ascomycota</taxon>
        <taxon>Pezizomycotina</taxon>
        <taxon>Sordariomycetes</taxon>
        <taxon>Sordariomycetidae</taxon>
        <taxon>Ophiostomatales</taxon>
        <taxon>Ophiostomataceae</taxon>
        <taxon>Sporothrix</taxon>
    </lineage>
</organism>
<accession>A0ABR3Z8Z5</accession>
<proteinExistence type="predicted"/>
<keyword evidence="2" id="KW-1185">Reference proteome</keyword>
<evidence type="ECO:0000313" key="1">
    <source>
        <dbReference type="EMBL" id="KAL1896293.1"/>
    </source>
</evidence>
<protein>
    <submittedName>
        <fullName evidence="1">Uncharacterized protein</fullName>
    </submittedName>
</protein>